<keyword evidence="3" id="KW-0813">Transport</keyword>
<protein>
    <recommendedName>
        <fullName evidence="7">AA9 family lytic polysaccharide monooxygenase</fullName>
        <ecNumber evidence="7">1.14.99.56</ecNumber>
    </recommendedName>
    <alternativeName>
        <fullName evidence="7">Endo-beta-1,4-glucanase</fullName>
    </alternativeName>
    <alternativeName>
        <fullName evidence="7">Glycosyl hydrolase 61 family protein</fullName>
    </alternativeName>
</protein>
<keyword evidence="7" id="KW-0119">Carbohydrate metabolism</keyword>
<keyword evidence="13" id="KW-1185">Reference proteome</keyword>
<reference evidence="12 13" key="1">
    <citation type="submission" date="2024-02" db="EMBL/GenBank/DDBJ databases">
        <title>De novo assembly and annotation of 12 fungi associated with fruit tree decline syndrome in Ontario, Canada.</title>
        <authorList>
            <person name="Sulman M."/>
            <person name="Ellouze W."/>
            <person name="Ilyukhin E."/>
        </authorList>
    </citation>
    <scope>NUCLEOTIDE SEQUENCE [LARGE SCALE GENOMIC DNA]</scope>
    <source>
        <strain evidence="12 13">M42-189</strain>
    </source>
</reference>
<evidence type="ECO:0000313" key="12">
    <source>
        <dbReference type="EMBL" id="KAL1602621.1"/>
    </source>
</evidence>
<comment type="caution">
    <text evidence="12">The sequence shown here is derived from an EMBL/GenBank/DDBJ whole genome shotgun (WGS) entry which is preliminary data.</text>
</comment>
<evidence type="ECO:0000256" key="2">
    <source>
        <dbReference type="ARBA" id="ARBA00009936"/>
    </source>
</evidence>
<comment type="similarity">
    <text evidence="2">Belongs to the COG3 family.</text>
</comment>
<keyword evidence="5" id="KW-0333">Golgi apparatus</keyword>
<evidence type="ECO:0000259" key="9">
    <source>
        <dbReference type="Pfam" id="PF03443"/>
    </source>
</evidence>
<keyword evidence="7" id="KW-0136">Cellulose degradation</keyword>
<keyword evidence="4" id="KW-0653">Protein transport</keyword>
<dbReference type="PANTHER" id="PTHR13302:SF8">
    <property type="entry name" value="CONSERVED OLIGOMERIC GOLGI COMPLEX SUBUNIT 3"/>
    <property type="match status" value="1"/>
</dbReference>
<evidence type="ECO:0000256" key="1">
    <source>
        <dbReference type="ARBA" id="ARBA00004395"/>
    </source>
</evidence>
<keyword evidence="6" id="KW-0472">Membrane</keyword>
<dbReference type="PANTHER" id="PTHR13302">
    <property type="entry name" value="CONSERVED OLIGOMERIC GOLGI COMPLEX COMPONENT 3"/>
    <property type="match status" value="1"/>
</dbReference>
<evidence type="ECO:0000256" key="3">
    <source>
        <dbReference type="ARBA" id="ARBA00022448"/>
    </source>
</evidence>
<dbReference type="Proteomes" id="UP001521785">
    <property type="component" value="Unassembled WGS sequence"/>
</dbReference>
<gene>
    <name evidence="12" type="primary">COG3</name>
    <name evidence="12" type="ORF">SLS60_006038</name>
</gene>
<dbReference type="CDD" id="cd21175">
    <property type="entry name" value="LPMO_AA9"/>
    <property type="match status" value="1"/>
</dbReference>
<feature type="region of interest" description="Disordered" evidence="8">
    <location>
        <begin position="494"/>
        <end position="542"/>
    </location>
</feature>
<feature type="region of interest" description="Disordered" evidence="8">
    <location>
        <begin position="18"/>
        <end position="42"/>
    </location>
</feature>
<evidence type="ECO:0000259" key="11">
    <source>
        <dbReference type="Pfam" id="PF20671"/>
    </source>
</evidence>
<evidence type="ECO:0000313" key="13">
    <source>
        <dbReference type="Proteomes" id="UP001521785"/>
    </source>
</evidence>
<dbReference type="InterPro" id="IPR005103">
    <property type="entry name" value="AA9_LPMO"/>
</dbReference>
<dbReference type="Pfam" id="PF04136">
    <property type="entry name" value="COG3_N"/>
    <property type="match status" value="1"/>
</dbReference>
<comment type="function">
    <text evidence="7">Lytic polysaccharide monooxygenase (LMPO) that depolymerizes crystalline and amorphous polysaccharides via the oxidation of scissile alpha- or beta-(1-4)-glycosidic bonds, yielding C1 and/or C4 oxidation products. Catalysis by LPMOs requires the reduction of the active-site copper from Cu(II) to Cu(I) by a reducing agent and H(2)O(2) or O(2) as a cosubstrate.</text>
</comment>
<evidence type="ECO:0000259" key="10">
    <source>
        <dbReference type="Pfam" id="PF04136"/>
    </source>
</evidence>
<comment type="domain">
    <text evidence="7">Has a modular structure: an endo-beta-1,4-glucanase catalytic module at the N-terminus, a linker rich in serines and threonines, and a C-terminal carbohydrate-binding module (CBM).</text>
</comment>
<dbReference type="InterPro" id="IPR007265">
    <property type="entry name" value="COG_su3"/>
</dbReference>
<organism evidence="12 13">
    <name type="scientific">Paraconiothyrium brasiliense</name>
    <dbReference type="NCBI Taxonomy" id="300254"/>
    <lineage>
        <taxon>Eukaryota</taxon>
        <taxon>Fungi</taxon>
        <taxon>Dikarya</taxon>
        <taxon>Ascomycota</taxon>
        <taxon>Pezizomycotina</taxon>
        <taxon>Dothideomycetes</taxon>
        <taxon>Pleosporomycetidae</taxon>
        <taxon>Pleosporales</taxon>
        <taxon>Massarineae</taxon>
        <taxon>Didymosphaeriaceae</taxon>
        <taxon>Paraconiothyrium</taxon>
    </lineage>
</organism>
<feature type="domain" description="Auxiliary Activity family 9 catalytic" evidence="9">
    <location>
        <begin position="882"/>
        <end position="1074"/>
    </location>
</feature>
<evidence type="ECO:0000256" key="5">
    <source>
        <dbReference type="ARBA" id="ARBA00023034"/>
    </source>
</evidence>
<dbReference type="Pfam" id="PF03443">
    <property type="entry name" value="AA9"/>
    <property type="match status" value="1"/>
</dbReference>
<keyword evidence="7" id="KW-1015">Disulfide bond</keyword>
<feature type="compositionally biased region" description="Polar residues" evidence="8">
    <location>
        <begin position="508"/>
        <end position="517"/>
    </location>
</feature>
<proteinExistence type="inferred from homology"/>
<name>A0ABR3RDU9_9PLEO</name>
<evidence type="ECO:0000256" key="8">
    <source>
        <dbReference type="SAM" id="MobiDB-lite"/>
    </source>
</evidence>
<evidence type="ECO:0000256" key="7">
    <source>
        <dbReference type="RuleBase" id="RU368122"/>
    </source>
</evidence>
<dbReference type="InterPro" id="IPR048685">
    <property type="entry name" value="COG3_C"/>
</dbReference>
<evidence type="ECO:0000256" key="6">
    <source>
        <dbReference type="ARBA" id="ARBA00023136"/>
    </source>
</evidence>
<sequence length="1079" mass="121431">MYEDASWYSSFVPRAVKPIEKTKHRRRESRLEQTNEGPTDVERVEAIVESVEDQRESINGPPPATVARRAKSYSDFYDVVRAHLKKEKEVERKKSRENISNELEFTEWYNGIHEELLDASHEEYKLYQDQLHLTRTHLDTIIADTTAALGTLSSLTASFQAVDAQTTAFRTQCEGLIEDQKRITKLAGDMEQNLRYYLYLEPMTKRLNAPGAANIVRGKEFTDMLANLDSCLEYMQAHPKHRESATYRSRYRLLLTRALTLIRVHFTNALREIAADVAKRIADRQLNDTTSSALLYAKFRVGAPELKQMGLEIQKRAVVPAGAEPGAEAEYQSLMNELYQSYSATRGRLILPMVAKKIGEIAQAPSSSNDLVAFARSSISYVRRICSDESDLWREWFEGERGMYDYLEAMCEPMYDHLRPRTIHETQILKLCELCTFIQTQYMEEEDEDESPIEAPKLDFQTLVQPALHDAQNRLVFLSLATLRDDIERYKPKPEDLDYPLKNKKHTLSGSKSNQPVLSGKKAPKTDLPPTPQMPKTPTVVEEDDTDAKWSFNTEAAFKDWYPTLRKAIWLLSKIYRLVHSSVFDDLAHRIVHGTTLSLRHASTLITKSASPTDSALFLISHLLLLKQQIVAFDIEFVTPETDLQYDFSSITNTFWELRSRGNLFNPRELVGLLIPKVVENMLDAKAEVDTVLRQAINDFTGQFVTRITEPIKSKDGKTVMKVPPAEAAPRTTKIRKNIEHETPFLRSKLEEYITDHRTREMLVAAVMEAITQTYEDWFDTAYTPSLNGAGRSAKGKGPADGVWDPDVFSEWCTGVFKVGTLGLGILGAEDEDYDREEDGSDASDARARLKSSCYLVSRTKRVYEMNIFATLLVAITAAQAHYTFPRLVVNGNSDTADWSTTRRTKNADSKQGIENPTSADIRCYQSSNAASVATVPAGATIHYVSSQQVNHPGPTQYYLAKVPTGADVKTWDGSGAVWFKISTTMPKVDAQKQMTWPGQNGYITSNATIPKSVPSGDYLLRVEQIALHLAMKANGAQYYLACSQITITGGGSGSPGPMVTFPGAYKSSDPGELHRLRK</sequence>
<feature type="domain" description="Conserved oligomeric Golgi complex subunit 3 C-terminal" evidence="11">
    <location>
        <begin position="292"/>
        <end position="651"/>
    </location>
</feature>
<comment type="subcellular location">
    <subcellularLocation>
        <location evidence="1">Golgi apparatus membrane</location>
        <topology evidence="1">Peripheral membrane protein</topology>
    </subcellularLocation>
    <subcellularLocation>
        <location evidence="7">Secreted</location>
    </subcellularLocation>
</comment>
<evidence type="ECO:0000256" key="4">
    <source>
        <dbReference type="ARBA" id="ARBA00022927"/>
    </source>
</evidence>
<dbReference type="Pfam" id="PF20671">
    <property type="entry name" value="COG3_C"/>
    <property type="match status" value="1"/>
</dbReference>
<dbReference type="EC" id="1.14.99.56" evidence="7"/>
<dbReference type="Gene3D" id="2.70.50.70">
    <property type="match status" value="1"/>
</dbReference>
<feature type="domain" description="Conserved oligomeric Golgi complex subunit 3 N-terminal" evidence="10">
    <location>
        <begin position="127"/>
        <end position="272"/>
    </location>
</feature>
<comment type="catalytic activity">
    <reaction evidence="7">
        <text>[(1-&gt;4)-beta-D-glucosyl]n+m + reduced acceptor + O2 = 4-dehydro-beta-D-glucosyl-[(1-&gt;4)-beta-D-glucosyl]n-1 + [(1-&gt;4)-beta-D-glucosyl]m + acceptor + H2O.</text>
        <dbReference type="EC" id="1.14.99.56"/>
    </reaction>
</comment>
<accession>A0ABR3RDU9</accession>
<dbReference type="EMBL" id="JAKJXO020000007">
    <property type="protein sequence ID" value="KAL1602621.1"/>
    <property type="molecule type" value="Genomic_DNA"/>
</dbReference>
<keyword evidence="7" id="KW-0964">Secreted</keyword>
<keyword evidence="7" id="KW-0624">Polysaccharide degradation</keyword>
<dbReference type="InterPro" id="IPR048320">
    <property type="entry name" value="COG3_N"/>
</dbReference>